<dbReference type="InterPro" id="IPR036754">
    <property type="entry name" value="YbaK/aa-tRNA-synt-asso_dom_sf"/>
</dbReference>
<sequence>MEQCQKVYDALDKFGIAFNLVEHPPALTTEDADRYIEGIEGVRTKTLFLSNRKKTAWYLVVMDDSKQLDMKRLGEILGESRMQFGSAEKLHEKMSLAPGVVSIFGLLNNSEKDIKVYFDKNILSESIMSFHANDNSKTVFISTDDMLKFVQSAGFGFDVIDL</sequence>
<keyword evidence="2" id="KW-0030">Aminoacyl-tRNA synthetase</keyword>
<gene>
    <name evidence="2" type="ORF">LHGZ1_1555</name>
</gene>
<dbReference type="PANTHER" id="PTHR31423">
    <property type="entry name" value="YBAK DOMAIN-CONTAINING PROTEIN"/>
    <property type="match status" value="1"/>
</dbReference>
<dbReference type="InterPro" id="IPR040285">
    <property type="entry name" value="ProX/PRXD1"/>
</dbReference>
<dbReference type="Gene3D" id="3.90.960.10">
    <property type="entry name" value="YbaK/aminoacyl-tRNA synthetase-associated domain"/>
    <property type="match status" value="1"/>
</dbReference>
<dbReference type="RefSeq" id="WP_088860713.1">
    <property type="nucleotide sequence ID" value="NZ_CP022115.1"/>
</dbReference>
<dbReference type="Proteomes" id="UP000197424">
    <property type="component" value="Chromosome"/>
</dbReference>
<reference evidence="3" key="1">
    <citation type="submission" date="2017-06" db="EMBL/GenBank/DDBJ databases">
        <title>Whole genome sequence of Laribacter hongkongensis LHGZ1.</title>
        <authorList>
            <person name="Chen D."/>
            <person name="Wu H."/>
            <person name="Chen J."/>
        </authorList>
    </citation>
    <scope>NUCLEOTIDE SEQUENCE [LARGE SCALE GENOMIC DNA]</scope>
    <source>
        <strain evidence="3">LHGZ1</strain>
    </source>
</reference>
<dbReference type="AlphaFoldDB" id="A0A248LJ43"/>
<comment type="similarity">
    <text evidence="1">Belongs to the PRORSD1 family.</text>
</comment>
<dbReference type="CDD" id="cd04335">
    <property type="entry name" value="PrdX_deacylase"/>
    <property type="match status" value="1"/>
</dbReference>
<dbReference type="PANTHER" id="PTHR31423:SF3">
    <property type="entry name" value="PROLYL-TRNA SYNTHETASE ASSOCIATED DOMAIN-CONTAINING PROTEIN 1-RELATED"/>
    <property type="match status" value="1"/>
</dbReference>
<dbReference type="OrthoDB" id="9798587at2"/>
<dbReference type="EMBL" id="CP022115">
    <property type="protein sequence ID" value="ASJ24386.1"/>
    <property type="molecule type" value="Genomic_DNA"/>
</dbReference>
<name>A0A248LJ43_9NEIS</name>
<dbReference type="GO" id="GO:0002161">
    <property type="term" value="F:aminoacyl-tRNA deacylase activity"/>
    <property type="evidence" value="ECO:0007669"/>
    <property type="project" value="InterPro"/>
</dbReference>
<evidence type="ECO:0000313" key="3">
    <source>
        <dbReference type="Proteomes" id="UP000197424"/>
    </source>
</evidence>
<dbReference type="SUPFAM" id="SSF55826">
    <property type="entry name" value="YbaK/ProRS associated domain"/>
    <property type="match status" value="1"/>
</dbReference>
<dbReference type="FunFam" id="3.90.960.10:FF:000005">
    <property type="entry name" value="Putative prolyl-tRNA synthetase"/>
    <property type="match status" value="1"/>
</dbReference>
<evidence type="ECO:0000313" key="2">
    <source>
        <dbReference type="EMBL" id="ASJ24386.1"/>
    </source>
</evidence>
<evidence type="ECO:0000256" key="1">
    <source>
        <dbReference type="ARBA" id="ARBA00010201"/>
    </source>
</evidence>
<proteinExistence type="inferred from homology"/>
<organism evidence="2 3">
    <name type="scientific">Laribacter hongkongensis</name>
    <dbReference type="NCBI Taxonomy" id="168471"/>
    <lineage>
        <taxon>Bacteria</taxon>
        <taxon>Pseudomonadati</taxon>
        <taxon>Pseudomonadota</taxon>
        <taxon>Betaproteobacteria</taxon>
        <taxon>Neisseriales</taxon>
        <taxon>Aquaspirillaceae</taxon>
        <taxon>Laribacter</taxon>
    </lineage>
</organism>
<dbReference type="Pfam" id="PF04073">
    <property type="entry name" value="tRNA_edit"/>
    <property type="match status" value="1"/>
</dbReference>
<protein>
    <submittedName>
        <fullName evidence="2">YbaK / prolyl-tRNA synthetases associated domain, putative</fullName>
    </submittedName>
</protein>
<dbReference type="InterPro" id="IPR007214">
    <property type="entry name" value="YbaK/aa-tRNA-synth-assoc-dom"/>
</dbReference>
<accession>A0A248LJ43</accession>
<keyword evidence="2" id="KW-0436">Ligase</keyword>
<dbReference type="GO" id="GO:0004812">
    <property type="term" value="F:aminoacyl-tRNA ligase activity"/>
    <property type="evidence" value="ECO:0007669"/>
    <property type="project" value="UniProtKB-KW"/>
</dbReference>